<sequence>MKNNIYPFPQGEQRQLLKKSINTVKRKRKSGKVGRIIITSLRWLWFALRITLANMLHIATVSFFAFLHAFKGFIFVMGGLGCIIMYYHLDKHFTASDNYTIPFFGGLWVMACAGEVITSMLHSTMPFHRLFSVLVREEEKSDAHY</sequence>
<dbReference type="EMBL" id="CP017613">
    <property type="protein sequence ID" value="ATW33794.1"/>
    <property type="molecule type" value="Genomic_DNA"/>
</dbReference>
<dbReference type="Proteomes" id="UP000229055">
    <property type="component" value="Chromosome"/>
</dbReference>
<protein>
    <submittedName>
        <fullName evidence="2">Uncharacterized protein</fullName>
    </submittedName>
</protein>
<reference evidence="3" key="2">
    <citation type="submission" date="2017-11" db="EMBL/GenBank/DDBJ databases">
        <title>PacBio sequencing of new strain of the secondary endosymbiont Candidatus Hamiltonella defensa.</title>
        <authorList>
            <person name="Strand M.R."/>
            <person name="Oliver K."/>
        </authorList>
    </citation>
    <scope>NUCLEOTIDE SEQUENCE [LARGE SCALE GENOMIC DNA]</scope>
    <source>
        <strain evidence="3">ZA17</strain>
    </source>
</reference>
<proteinExistence type="predicted"/>
<organism evidence="2 3">
    <name type="scientific">Candidatus Williamhamiltonella defendens</name>
    <dbReference type="NCBI Taxonomy" id="138072"/>
    <lineage>
        <taxon>Bacteria</taxon>
        <taxon>Pseudomonadati</taxon>
        <taxon>Pseudomonadota</taxon>
        <taxon>Gammaproteobacteria</taxon>
        <taxon>Enterobacterales</taxon>
        <taxon>Enterobacteriaceae</taxon>
        <taxon>aphid secondary symbionts</taxon>
        <taxon>Candidatus Williamhamiltonella</taxon>
    </lineage>
</organism>
<evidence type="ECO:0000313" key="2">
    <source>
        <dbReference type="EMBL" id="ATW33794.1"/>
    </source>
</evidence>
<feature type="transmembrane region" description="Helical" evidence="1">
    <location>
        <begin position="43"/>
        <end position="66"/>
    </location>
</feature>
<evidence type="ECO:0000256" key="1">
    <source>
        <dbReference type="SAM" id="Phobius"/>
    </source>
</evidence>
<name>A0A2D3TDM9_9ENTR</name>
<accession>A0A2D3TDM9</accession>
<dbReference type="RefSeq" id="WP_100096495.1">
    <property type="nucleotide sequence ID" value="NZ_CP017613.1"/>
</dbReference>
<keyword evidence="1" id="KW-1133">Transmembrane helix</keyword>
<dbReference type="AlphaFoldDB" id="A0A2D3TDM9"/>
<reference evidence="3" key="1">
    <citation type="submission" date="2016-10" db="EMBL/GenBank/DDBJ databases">
        <authorList>
            <person name="Chevignon G."/>
        </authorList>
    </citation>
    <scope>NUCLEOTIDE SEQUENCE [LARGE SCALE GENOMIC DNA]</scope>
    <source>
        <strain evidence="3">ZA17</strain>
    </source>
</reference>
<feature type="transmembrane region" description="Helical" evidence="1">
    <location>
        <begin position="101"/>
        <end position="121"/>
    </location>
</feature>
<evidence type="ECO:0000313" key="3">
    <source>
        <dbReference type="Proteomes" id="UP000229055"/>
    </source>
</evidence>
<keyword evidence="1" id="KW-0472">Membrane</keyword>
<keyword evidence="1" id="KW-0812">Transmembrane</keyword>
<feature type="transmembrane region" description="Helical" evidence="1">
    <location>
        <begin position="73"/>
        <end position="89"/>
    </location>
</feature>
<gene>
    <name evidence="2" type="ORF">BJP43_05350</name>
</gene>